<feature type="transmembrane region" description="Helical" evidence="2">
    <location>
        <begin position="524"/>
        <end position="543"/>
    </location>
</feature>
<keyword evidence="2" id="KW-1133">Transmembrane helix</keyword>
<dbReference type="RefSeq" id="WP_045806043.1">
    <property type="nucleotide sequence ID" value="NZ_LAOQ01000014.1"/>
</dbReference>
<keyword evidence="2" id="KW-0472">Membrane</keyword>
<dbReference type="PATRIC" id="fig|1268837.3.peg.586"/>
<protein>
    <submittedName>
        <fullName evidence="3">Uncharacterized protein</fullName>
    </submittedName>
</protein>
<evidence type="ECO:0000256" key="1">
    <source>
        <dbReference type="SAM" id="MobiDB-lite"/>
    </source>
</evidence>
<name>A0A0F3RBE8_9RICK</name>
<sequence length="1925" mass="218542">MFESIRSADFYCLGIKVNDLGLSSPPAPYISQFITKYDIASSIDLNNLIPALQGLDLEHMSSPPHDDGDKEAQFRELNKLKEELFNLKECIVLERDLKSILHGLFLYKKLNKHGITILAEMSLGHGRADLALIFKDNIPLALELGLGTSETKITQKESQLKNYIKYLKAITDARQANGVVLGFNKDATSADSIIVAKGFTDTVDHISSDDSPIRQPSLQSRPNLQDLDNPQPGPSGVQQEKRGYDADSDSKLNPRQKKLKGSLSSCPDSKKKREISFCKFSAQDLDEFSIKKTRNIDELQIDSKKFLEYLRHSNDQAKNSQLLELAKIRQIEDSDNIIGDYKYLLDRVTEAGGYNNYRQNERLESIMYNIARDTKINNQLKSKLISAAGKMQLIMGIHGAIVQCQESKDSDTGVRDCLLSVGGLTYSLASAPIENIIVKQQSKWGVRLLNSFSQVTPKILGHNTKFIFKILSAKYGVNFFKGTAGVVTGVFDIVDIGLAAQALKKCQDMAGTDNACSNREIRDYTASIIFSGVSFVSGIVLVIANATVGLTVGVGGILIVGYVIYSGISAIVEYEKKYDTTHDENWRIFWHTIFQQDLPKDVQHLAARTKSVNKILNAAWHHLQSMPDNVVAYAGGFGKVVIKNWEECKESSINRCFAVHGILSCAPPNCKRYSSSTLEPSDANIDMLSPNDGYLSRVLPNYIAGATMTCLPTQSNAIYEASGTGRSDPNVIHSCSNSFVIEHNARRNQVHDNKYIIFNTQLMTTGGITTNYTPSSIFLLGKSSINIHILSRDSQFVFLNNEFSGSIIFDASFLSYHILLLPYPLNKSFNAVFNTAMLDHNIVKFSIQSVEHFDFTQKINVINMFINDRKINLWSYYHNVIKIAYQGRKNKEDHVDCKLDESHPSVEFDLIDGGGGYSNDRPDIITGCKKVVIWPYTKIKGTEGIYHFYIRTKDVKKENSNSLIDIKGKGTVVFLDTNLLTDCEKITYSKESNTLSLQIKLGANIFYTLSIKNYLGSDGLTHNFNLIDKNSGNVIPKITESTTIISRFELHITTEHSSGQDDFSVEEVKKYYEKVSEKNKDYELYGVVKDKKNYYHFGSKGVDIIIFDEQVTFVKGGEESDIYIVTDNMDVRTIIIDNSSYDMKFDILMLSSRYDVWLETAGNDLKILIRKEKGYVEKIDYVIIYNYFKDVSYKHLIFVDEKGDAYIPFQGVDNNLRLVSFCSCSISSFVSVITASTTAVIDCELDNIEYYRIQEDLILHSSSSDSPVIIAKQFFDNQAKYNGTKIYQFNYNEQPLDFIGGANRAKDYKQLVQESYNVAIQEYEVDFSRSFNITHNHRMENGKLVPIPVDEQRTGIIIFKDIRPVRVEVTRFADDLVIRDFSYVHTNNSDEQPIVRVKNWFINHDYTISTIEFDLGLDPIRINKWDENTNTIKGDTTLIIMQNKISLAEWMTYNPSICIQTLLSPNYDILYHHWRCIVAINSKDNIIKSYEALGFNSPEEQVTFIENCEFTKDVLLQLKRSISIATEYEHCLGCNRAVLPPPNMGDNVLACKVWHRLILCGYNYTEASQIYDDLSQTLSYNRTIEGIDKILNILGNNSDETDHQRHRRSFNDHENLIISTTNWFKEKVYSFWNMISNFNILPVANGEPINENPNMGIIENCYTNENNEWQNATINSNHGIAVQYDYVQQQLPLIQYVLHHSQLVPTVKKYGVIGTIKYFIRQCENQLSNWYYHQDTGPDPDKEQFLKQICSCTNWLNKLENILIEMRTQLIKSQSSVFVQCVSEKENITPKYKVLKSYQDSIQDTKDELYQLTVKLQQQKTVTQNQIDEITILVNYTTDLTIDIIDLTNNSVWRQQLQQLLLVDKYGMNEQQDAVGARVELNTNNADINISASGDIDYHVLAYMSHILPDQLVIGSSGESLILAC</sequence>
<feature type="compositionally biased region" description="Basic and acidic residues" evidence="1">
    <location>
        <begin position="239"/>
        <end position="252"/>
    </location>
</feature>
<dbReference type="Proteomes" id="UP000033736">
    <property type="component" value="Unassembled WGS sequence"/>
</dbReference>
<dbReference type="EMBL" id="LAOQ01000014">
    <property type="protein sequence ID" value="KJW03755.1"/>
    <property type="molecule type" value="Genomic_DNA"/>
</dbReference>
<gene>
    <name evidence="3" type="ORF">RAT170B_1671</name>
</gene>
<organism evidence="3 4">
    <name type="scientific">Rickettsia argasii T170-B</name>
    <dbReference type="NCBI Taxonomy" id="1268837"/>
    <lineage>
        <taxon>Bacteria</taxon>
        <taxon>Pseudomonadati</taxon>
        <taxon>Pseudomonadota</taxon>
        <taxon>Alphaproteobacteria</taxon>
        <taxon>Rickettsiales</taxon>
        <taxon>Rickettsiaceae</taxon>
        <taxon>Rickettsieae</taxon>
        <taxon>Rickettsia</taxon>
        <taxon>spotted fever group</taxon>
    </lineage>
</organism>
<feature type="region of interest" description="Disordered" evidence="1">
    <location>
        <begin position="205"/>
        <end position="269"/>
    </location>
</feature>
<keyword evidence="4" id="KW-1185">Reference proteome</keyword>
<evidence type="ECO:0000313" key="3">
    <source>
        <dbReference type="EMBL" id="KJW03755.1"/>
    </source>
</evidence>
<evidence type="ECO:0000313" key="4">
    <source>
        <dbReference type="Proteomes" id="UP000033736"/>
    </source>
</evidence>
<proteinExistence type="predicted"/>
<keyword evidence="2" id="KW-0812">Transmembrane</keyword>
<feature type="transmembrane region" description="Helical" evidence="2">
    <location>
        <begin position="550"/>
        <end position="572"/>
    </location>
</feature>
<comment type="caution">
    <text evidence="3">The sequence shown here is derived from an EMBL/GenBank/DDBJ whole genome shotgun (WGS) entry which is preliminary data.</text>
</comment>
<feature type="compositionally biased region" description="Polar residues" evidence="1">
    <location>
        <begin position="214"/>
        <end position="228"/>
    </location>
</feature>
<evidence type="ECO:0000256" key="2">
    <source>
        <dbReference type="SAM" id="Phobius"/>
    </source>
</evidence>
<reference evidence="3 4" key="1">
    <citation type="submission" date="2015-01" db="EMBL/GenBank/DDBJ databases">
        <title>Genome Sequencing of Rickettsiales /home/snadendla/prok_pipe/test/illegal_ec_num.txt.</title>
        <authorList>
            <person name="Daugherty S.C."/>
            <person name="Su Q."/>
            <person name="Abolude K."/>
            <person name="Beier-Sexton M."/>
            <person name="Carlyon J.A."/>
            <person name="Carter R."/>
            <person name="Day N.P."/>
            <person name="Dumler S.J."/>
            <person name="Dyachenko V."/>
            <person name="Godinez A."/>
            <person name="Kurtti T.J."/>
            <person name="Lichay M."/>
            <person name="Mullins K.E."/>
            <person name="Ott S."/>
            <person name="Pappas-Brown V."/>
            <person name="Paris D.H."/>
            <person name="Patel P."/>
            <person name="Richards A.L."/>
            <person name="Sadzewicz L."/>
            <person name="Sears K."/>
            <person name="Seidman D."/>
            <person name="Sengamalay N."/>
            <person name="Stenos J."/>
            <person name="Tallon L.J."/>
            <person name="Vincent G."/>
            <person name="Fraser C.M."/>
            <person name="Munderloh U."/>
            <person name="Dunning-Hotopp J.C."/>
        </authorList>
    </citation>
    <scope>NUCLEOTIDE SEQUENCE [LARGE SCALE GENOMIC DNA]</scope>
    <source>
        <strain evidence="3 4">T170-B</strain>
    </source>
</reference>
<accession>A0A0F3RBE8</accession>